<organism evidence="2 3">
    <name type="scientific">Coemansia erecta</name>
    <dbReference type="NCBI Taxonomy" id="147472"/>
    <lineage>
        <taxon>Eukaryota</taxon>
        <taxon>Fungi</taxon>
        <taxon>Fungi incertae sedis</taxon>
        <taxon>Zoopagomycota</taxon>
        <taxon>Kickxellomycotina</taxon>
        <taxon>Kickxellomycetes</taxon>
        <taxon>Kickxellales</taxon>
        <taxon>Kickxellaceae</taxon>
        <taxon>Coemansia</taxon>
    </lineage>
</organism>
<feature type="transmembrane region" description="Helical" evidence="1">
    <location>
        <begin position="76"/>
        <end position="98"/>
    </location>
</feature>
<dbReference type="Pfam" id="PF12271">
    <property type="entry name" value="Chs7"/>
    <property type="match status" value="1"/>
</dbReference>
<feature type="transmembrane region" description="Helical" evidence="1">
    <location>
        <begin position="216"/>
        <end position="236"/>
    </location>
</feature>
<dbReference type="Proteomes" id="UP001149813">
    <property type="component" value="Unassembled WGS sequence"/>
</dbReference>
<accession>A0A9W7XW98</accession>
<evidence type="ECO:0008006" key="4">
    <source>
        <dbReference type="Google" id="ProtNLM"/>
    </source>
</evidence>
<sequence length="286" mass="31218">MRYGDFASLCERSPLPVCRVFGDAVLPTCYPNSYAAGSSRFVNIPDFVISIIAFLLMVYMGFRANRKLAAVGRREMALLLSLFCITLVLNLAGADFIFSSSKANKWLGVVNTALEVSFFWALILFGFVGFQILDDGSFASILAIIVSTAVIFISIGYIAADTAFGISSGLKPKASDPLYSPGLFTVYLVFPLVAIVVYMITQCIIVVKFLAVRLPMLWLLASLVSFAVAQVLMFVASKKICTGTDNRIDGAFFATLLDTVAVFCIYGFWSSITGDDSEEYAGMYKF</sequence>
<dbReference type="PANTHER" id="PTHR35329:SF1">
    <property type="entry name" value="CHITIN SYNTHASE EXPORT CHAPERONE"/>
    <property type="match status" value="1"/>
</dbReference>
<dbReference type="PANTHER" id="PTHR35329">
    <property type="entry name" value="CHITIN SYNTHASE EXPORT CHAPERONE"/>
    <property type="match status" value="1"/>
</dbReference>
<keyword evidence="3" id="KW-1185">Reference proteome</keyword>
<dbReference type="AlphaFoldDB" id="A0A9W7XW98"/>
<keyword evidence="1" id="KW-0812">Transmembrane</keyword>
<feature type="transmembrane region" description="Helical" evidence="1">
    <location>
        <begin position="181"/>
        <end position="210"/>
    </location>
</feature>
<feature type="transmembrane region" description="Helical" evidence="1">
    <location>
        <begin position="47"/>
        <end position="64"/>
    </location>
</feature>
<dbReference type="EMBL" id="JANBOJ010000284">
    <property type="protein sequence ID" value="KAJ1720200.1"/>
    <property type="molecule type" value="Genomic_DNA"/>
</dbReference>
<feature type="transmembrane region" description="Helical" evidence="1">
    <location>
        <begin position="248"/>
        <end position="269"/>
    </location>
</feature>
<feature type="transmembrane region" description="Helical" evidence="1">
    <location>
        <begin position="138"/>
        <end position="160"/>
    </location>
</feature>
<keyword evidence="1" id="KW-0472">Membrane</keyword>
<proteinExistence type="predicted"/>
<protein>
    <recommendedName>
        <fullName evidence="4">Chitin synthase export chaperone</fullName>
    </recommendedName>
</protein>
<name>A0A9W7XW98_9FUNG</name>
<reference evidence="2" key="1">
    <citation type="submission" date="2022-07" db="EMBL/GenBank/DDBJ databases">
        <title>Phylogenomic reconstructions and comparative analyses of Kickxellomycotina fungi.</title>
        <authorList>
            <person name="Reynolds N.K."/>
            <person name="Stajich J.E."/>
            <person name="Barry K."/>
            <person name="Grigoriev I.V."/>
            <person name="Crous P."/>
            <person name="Smith M.E."/>
        </authorList>
    </citation>
    <scope>NUCLEOTIDE SEQUENCE</scope>
    <source>
        <strain evidence="2">NBRC 32514</strain>
    </source>
</reference>
<evidence type="ECO:0000256" key="1">
    <source>
        <dbReference type="SAM" id="Phobius"/>
    </source>
</evidence>
<dbReference type="OrthoDB" id="5582162at2759"/>
<comment type="caution">
    <text evidence="2">The sequence shown here is derived from an EMBL/GenBank/DDBJ whole genome shotgun (WGS) entry which is preliminary data.</text>
</comment>
<evidence type="ECO:0000313" key="3">
    <source>
        <dbReference type="Proteomes" id="UP001149813"/>
    </source>
</evidence>
<dbReference type="GO" id="GO:0005789">
    <property type="term" value="C:endoplasmic reticulum membrane"/>
    <property type="evidence" value="ECO:0007669"/>
    <property type="project" value="TreeGrafter"/>
</dbReference>
<dbReference type="GO" id="GO:0006457">
    <property type="term" value="P:protein folding"/>
    <property type="evidence" value="ECO:0007669"/>
    <property type="project" value="TreeGrafter"/>
</dbReference>
<evidence type="ECO:0000313" key="2">
    <source>
        <dbReference type="EMBL" id="KAJ1720200.1"/>
    </source>
</evidence>
<dbReference type="InterPro" id="IPR022057">
    <property type="entry name" value="Chs7"/>
</dbReference>
<dbReference type="GO" id="GO:0051082">
    <property type="term" value="F:unfolded protein binding"/>
    <property type="evidence" value="ECO:0007669"/>
    <property type="project" value="TreeGrafter"/>
</dbReference>
<keyword evidence="1" id="KW-1133">Transmembrane helix</keyword>
<gene>
    <name evidence="2" type="ORF">LPJ53_005143</name>
</gene>
<feature type="transmembrane region" description="Helical" evidence="1">
    <location>
        <begin position="110"/>
        <end position="132"/>
    </location>
</feature>